<evidence type="ECO:0000256" key="3">
    <source>
        <dbReference type="ARBA" id="ARBA00023163"/>
    </source>
</evidence>
<evidence type="ECO:0000256" key="2">
    <source>
        <dbReference type="ARBA" id="ARBA00023125"/>
    </source>
</evidence>
<dbReference type="PROSITE" id="PS01124">
    <property type="entry name" value="HTH_ARAC_FAMILY_2"/>
    <property type="match status" value="1"/>
</dbReference>
<dbReference type="PANTHER" id="PTHR46796:SF12">
    <property type="entry name" value="HTH-TYPE DNA-BINDING TRANSCRIPTIONAL ACTIVATOR EUTR"/>
    <property type="match status" value="1"/>
</dbReference>
<feature type="domain" description="HTH araC/xylS-type" evidence="4">
    <location>
        <begin position="223"/>
        <end position="323"/>
    </location>
</feature>
<keyword evidence="3" id="KW-0804">Transcription</keyword>
<name>A0ABT0MGH4_9GAMM</name>
<reference evidence="5 6" key="1">
    <citation type="submission" date="2022-05" db="EMBL/GenBank/DDBJ databases">
        <title>Luteimonas sp. SX5, whole genome shotgun sequencing project.</title>
        <authorList>
            <person name="Zhao G."/>
            <person name="Shen L."/>
        </authorList>
    </citation>
    <scope>NUCLEOTIDE SEQUENCE [LARGE SCALE GENOMIC DNA]</scope>
    <source>
        <strain evidence="5 6">SX5</strain>
    </source>
</reference>
<proteinExistence type="predicted"/>
<keyword evidence="1" id="KW-0805">Transcription regulation</keyword>
<protein>
    <submittedName>
        <fullName evidence="5">Helix-turn-helix domain-containing protein</fullName>
    </submittedName>
</protein>
<comment type="caution">
    <text evidence="5">The sequence shown here is derived from an EMBL/GenBank/DDBJ whole genome shotgun (WGS) entry which is preliminary data.</text>
</comment>
<sequence length="323" mass="35740">MVDLSVLYQRSVVDGFDAQALLGAVRDTRFEQRLLGAGHFRACLQRVVFPHFSLDSGAYSLPIFASGSFGKGVVSLALALSCRDPMWANGKLVEAGQVMVFAEDSELNVRPGPGDWRWAVLLIERERLQQAAEGRLGRPLAIPISGWYCNDTPPSASDALCRTVRAVLDDASRWGPTVDDGRVAAQGSLLLGAFLDAVGGDRSAPGLQTRGEWMVRRRDETIRKAECFLKAQLDRPFDSRSLATLLGIGERRVERLFHEAYGLSPSRWHHIARLNAARLALLQAEDGERVTDIASRLGFGHLSRFSSEYRQIFGEYPRDTLRA</sequence>
<evidence type="ECO:0000313" key="5">
    <source>
        <dbReference type="EMBL" id="MCL1633969.1"/>
    </source>
</evidence>
<dbReference type="Pfam" id="PF12833">
    <property type="entry name" value="HTH_18"/>
    <property type="match status" value="1"/>
</dbReference>
<dbReference type="RefSeq" id="WP_249471920.1">
    <property type="nucleotide sequence ID" value="NZ_JAMBEP010000001.1"/>
</dbReference>
<evidence type="ECO:0000259" key="4">
    <source>
        <dbReference type="PROSITE" id="PS01124"/>
    </source>
</evidence>
<dbReference type="Gene3D" id="1.10.10.60">
    <property type="entry name" value="Homeodomain-like"/>
    <property type="match status" value="1"/>
</dbReference>
<dbReference type="InterPro" id="IPR018060">
    <property type="entry name" value="HTH_AraC"/>
</dbReference>
<dbReference type="PANTHER" id="PTHR46796">
    <property type="entry name" value="HTH-TYPE TRANSCRIPTIONAL ACTIVATOR RHAS-RELATED"/>
    <property type="match status" value="1"/>
</dbReference>
<keyword evidence="2" id="KW-0238">DNA-binding</keyword>
<accession>A0ABT0MGH4</accession>
<organism evidence="5 6">
    <name type="scientific">Luteimonas galliterrae</name>
    <dbReference type="NCBI Taxonomy" id="2940486"/>
    <lineage>
        <taxon>Bacteria</taxon>
        <taxon>Pseudomonadati</taxon>
        <taxon>Pseudomonadota</taxon>
        <taxon>Gammaproteobacteria</taxon>
        <taxon>Lysobacterales</taxon>
        <taxon>Lysobacteraceae</taxon>
        <taxon>Luteimonas</taxon>
    </lineage>
</organism>
<evidence type="ECO:0000313" key="6">
    <source>
        <dbReference type="Proteomes" id="UP001431217"/>
    </source>
</evidence>
<dbReference type="SUPFAM" id="SSF46689">
    <property type="entry name" value="Homeodomain-like"/>
    <property type="match status" value="1"/>
</dbReference>
<dbReference type="Proteomes" id="UP001431217">
    <property type="component" value="Unassembled WGS sequence"/>
</dbReference>
<gene>
    <name evidence="5" type="ORF">M2650_04840</name>
</gene>
<evidence type="ECO:0000256" key="1">
    <source>
        <dbReference type="ARBA" id="ARBA00023015"/>
    </source>
</evidence>
<dbReference type="EMBL" id="JAMBEP010000001">
    <property type="protein sequence ID" value="MCL1633969.1"/>
    <property type="molecule type" value="Genomic_DNA"/>
</dbReference>
<dbReference type="InterPro" id="IPR009057">
    <property type="entry name" value="Homeodomain-like_sf"/>
</dbReference>
<dbReference type="InterPro" id="IPR050204">
    <property type="entry name" value="AraC_XylS_family_regulators"/>
</dbReference>
<keyword evidence="6" id="KW-1185">Reference proteome</keyword>
<dbReference type="SMART" id="SM00342">
    <property type="entry name" value="HTH_ARAC"/>
    <property type="match status" value="1"/>
</dbReference>